<dbReference type="GO" id="GO:0000156">
    <property type="term" value="F:phosphorelay response regulator activity"/>
    <property type="evidence" value="ECO:0007669"/>
    <property type="project" value="InterPro"/>
</dbReference>
<dbReference type="PROSITE" id="PS50930">
    <property type="entry name" value="HTH_LYTTR"/>
    <property type="match status" value="1"/>
</dbReference>
<feature type="domain" description="Response regulatory" evidence="2">
    <location>
        <begin position="5"/>
        <end position="116"/>
    </location>
</feature>
<dbReference type="Pfam" id="PF00072">
    <property type="entry name" value="Response_reg"/>
    <property type="match status" value="1"/>
</dbReference>
<dbReference type="PANTHER" id="PTHR37299:SF1">
    <property type="entry name" value="STAGE 0 SPORULATION PROTEIN A HOMOLOG"/>
    <property type="match status" value="1"/>
</dbReference>
<dbReference type="InterPro" id="IPR007492">
    <property type="entry name" value="LytTR_DNA-bd_dom"/>
</dbReference>
<dbReference type="PANTHER" id="PTHR37299">
    <property type="entry name" value="TRANSCRIPTIONAL REGULATOR-RELATED"/>
    <property type="match status" value="1"/>
</dbReference>
<dbReference type="InterPro" id="IPR011006">
    <property type="entry name" value="CheY-like_superfamily"/>
</dbReference>
<keyword evidence="1" id="KW-0597">Phosphoprotein</keyword>
<keyword evidence="4" id="KW-0238">DNA-binding</keyword>
<evidence type="ECO:0000313" key="5">
    <source>
        <dbReference type="Proteomes" id="UP000274271"/>
    </source>
</evidence>
<feature type="domain" description="HTH LytTR-type" evidence="3">
    <location>
        <begin position="140"/>
        <end position="237"/>
    </location>
</feature>
<proteinExistence type="predicted"/>
<dbReference type="EMBL" id="RQJP01000005">
    <property type="protein sequence ID" value="RRB11882.1"/>
    <property type="molecule type" value="Genomic_DNA"/>
</dbReference>
<gene>
    <name evidence="4" type="ORF">EHT87_25800</name>
</gene>
<comment type="caution">
    <text evidence="4">The sequence shown here is derived from an EMBL/GenBank/DDBJ whole genome shotgun (WGS) entry which is preliminary data.</text>
</comment>
<sequence length="237" mass="27017">MSKIQCLVVDDERLALEVMEAYIERVPFLHLAKLCSTPVQALEFIARNPIDVLFLDIEMPGLNGLQFLQTLKAPPLVVLTTAYSQFAVEAFDLNVTDYLLKPIPFNRFLAAVQKVQTQLGENRLRSGLSVPDPKPLDSHLFIKSGVKTIRVDLGEILFIEGKKDYVLVHTRQNKIATQLSLTHFMEKLPADLFARIHRSFIVALTKIESIERNRILIDQTEVPIGELYREDFFKRIG</sequence>
<dbReference type="SMART" id="SM00448">
    <property type="entry name" value="REC"/>
    <property type="match status" value="1"/>
</dbReference>
<dbReference type="SUPFAM" id="SSF52172">
    <property type="entry name" value="CheY-like"/>
    <property type="match status" value="1"/>
</dbReference>
<reference evidence="4 5" key="1">
    <citation type="submission" date="2018-11" db="EMBL/GenBank/DDBJ databases">
        <authorList>
            <person name="Zhou Z."/>
            <person name="Wang G."/>
        </authorList>
    </citation>
    <scope>NUCLEOTIDE SEQUENCE [LARGE SCALE GENOMIC DNA]</scope>
    <source>
        <strain evidence="4 5">KCTC42998</strain>
    </source>
</reference>
<dbReference type="InterPro" id="IPR046947">
    <property type="entry name" value="LytR-like"/>
</dbReference>
<evidence type="ECO:0000256" key="1">
    <source>
        <dbReference type="PROSITE-ProRule" id="PRU00169"/>
    </source>
</evidence>
<feature type="modified residue" description="4-aspartylphosphate" evidence="1">
    <location>
        <position position="56"/>
    </location>
</feature>
<dbReference type="Gene3D" id="2.40.50.1020">
    <property type="entry name" value="LytTr DNA-binding domain"/>
    <property type="match status" value="1"/>
</dbReference>
<protein>
    <submittedName>
        <fullName evidence="4">DNA-binding response regulator</fullName>
    </submittedName>
</protein>
<evidence type="ECO:0000259" key="2">
    <source>
        <dbReference type="PROSITE" id="PS50110"/>
    </source>
</evidence>
<dbReference type="Pfam" id="PF04397">
    <property type="entry name" value="LytTR"/>
    <property type="match status" value="1"/>
</dbReference>
<dbReference type="GO" id="GO:0003677">
    <property type="term" value="F:DNA binding"/>
    <property type="evidence" value="ECO:0007669"/>
    <property type="project" value="UniProtKB-KW"/>
</dbReference>
<dbReference type="RefSeq" id="WP_124909635.1">
    <property type="nucleotide sequence ID" value="NZ_RQJP01000005.1"/>
</dbReference>
<dbReference type="OrthoDB" id="1646880at2"/>
<name>A0A3P1CEZ0_9BACT</name>
<dbReference type="SMART" id="SM00850">
    <property type="entry name" value="LytTR"/>
    <property type="match status" value="1"/>
</dbReference>
<dbReference type="AlphaFoldDB" id="A0A3P1CEZ0"/>
<evidence type="ECO:0000313" key="4">
    <source>
        <dbReference type="EMBL" id="RRB11882.1"/>
    </source>
</evidence>
<dbReference type="Proteomes" id="UP000274271">
    <property type="component" value="Unassembled WGS sequence"/>
</dbReference>
<dbReference type="Gene3D" id="3.40.50.2300">
    <property type="match status" value="1"/>
</dbReference>
<keyword evidence="5" id="KW-1185">Reference proteome</keyword>
<dbReference type="InterPro" id="IPR001789">
    <property type="entry name" value="Sig_transdc_resp-reg_receiver"/>
</dbReference>
<evidence type="ECO:0000259" key="3">
    <source>
        <dbReference type="PROSITE" id="PS50930"/>
    </source>
</evidence>
<organism evidence="4 5">
    <name type="scientific">Larkinella knui</name>
    <dbReference type="NCBI Taxonomy" id="2025310"/>
    <lineage>
        <taxon>Bacteria</taxon>
        <taxon>Pseudomonadati</taxon>
        <taxon>Bacteroidota</taxon>
        <taxon>Cytophagia</taxon>
        <taxon>Cytophagales</taxon>
        <taxon>Spirosomataceae</taxon>
        <taxon>Larkinella</taxon>
    </lineage>
</organism>
<accession>A0A3P1CEZ0</accession>
<dbReference type="PROSITE" id="PS50110">
    <property type="entry name" value="RESPONSE_REGULATORY"/>
    <property type="match status" value="1"/>
</dbReference>